<protein>
    <submittedName>
        <fullName evidence="2">Putative Transposon Ty3-I Gag-Pol polyprotein</fullName>
    </submittedName>
</protein>
<dbReference type="InterPro" id="IPR036397">
    <property type="entry name" value="RNaseH_sf"/>
</dbReference>
<dbReference type="PANTHER" id="PTHR33050:SF7">
    <property type="entry name" value="RIBONUCLEASE H"/>
    <property type="match status" value="1"/>
</dbReference>
<dbReference type="AlphaFoldDB" id="A0A5J4WN68"/>
<accession>A0A5J4WN68</accession>
<sequence>MEPTSQQSSQIHQQYQIEPVGGCLINHLNVWEQIGAAEVVKQGIIANWKDPNSPKWLKNNRFIPKHPTSQTYLPILEQLITKDLSQKVIKVVNEKDTKRFNPIFTVPKGKSGKWRRIMDCSLLNEHLNSDHFKMEDIRTLREVAQQQNWAIKIDLTSAFNHIPDSRNLSQYLGFKFQDKCYEHTAMYYGIRHATLTFHSIIRYTLEYIRRTLQIRCLSYCDDLLFLHQAKNTLQQQTNQILRILSEFGWKVSIKKSNIMSTQQFEYLQCFLDTSKNQMSMTKQRRAEMLQQISRWRRTIVKKKIDRIKWWAGLIGKLTFLRLQIRKGGLHMSQMNKQLNQAVKARNWYSWMWINKTVLTESGWWNKTIALNNPIPLMNQQPEAILTTDVSEDLWGATLEILELKREIKLSETWTSKWKLTSSNQRETVAIYLALCRSEKDHKNFKITNLRIQSDNSAAVFNLNHGAAAPVRASLVNKIMEKLESMEMIFTAFHIPGKSNQVADALSRLSTSGDYEIRQEVLQEAQRVLDIK</sequence>
<evidence type="ECO:0000259" key="1">
    <source>
        <dbReference type="PROSITE" id="PS50878"/>
    </source>
</evidence>
<dbReference type="Proteomes" id="UP000324800">
    <property type="component" value="Unassembled WGS sequence"/>
</dbReference>
<dbReference type="Gene3D" id="3.30.70.270">
    <property type="match status" value="1"/>
</dbReference>
<gene>
    <name evidence="2" type="ORF">EZS28_008648</name>
</gene>
<evidence type="ECO:0000313" key="3">
    <source>
        <dbReference type="Proteomes" id="UP000324800"/>
    </source>
</evidence>
<dbReference type="PANTHER" id="PTHR33050">
    <property type="entry name" value="REVERSE TRANSCRIPTASE DOMAIN-CONTAINING PROTEIN"/>
    <property type="match status" value="1"/>
</dbReference>
<dbReference type="Gene3D" id="3.10.10.10">
    <property type="entry name" value="HIV Type 1 Reverse Transcriptase, subunit A, domain 1"/>
    <property type="match status" value="1"/>
</dbReference>
<dbReference type="InterPro" id="IPR043128">
    <property type="entry name" value="Rev_trsase/Diguanyl_cyclase"/>
</dbReference>
<dbReference type="CDD" id="cd09275">
    <property type="entry name" value="RNase_HI_RT_DIRS1"/>
    <property type="match status" value="1"/>
</dbReference>
<dbReference type="PROSITE" id="PS50878">
    <property type="entry name" value="RT_POL"/>
    <property type="match status" value="1"/>
</dbReference>
<dbReference type="SUPFAM" id="SSF56672">
    <property type="entry name" value="DNA/RNA polymerases"/>
    <property type="match status" value="1"/>
</dbReference>
<dbReference type="GO" id="GO:0003676">
    <property type="term" value="F:nucleic acid binding"/>
    <property type="evidence" value="ECO:0007669"/>
    <property type="project" value="InterPro"/>
</dbReference>
<dbReference type="Pfam" id="PF00078">
    <property type="entry name" value="RVT_1"/>
    <property type="match status" value="1"/>
</dbReference>
<name>A0A5J4WN68_9EUKA</name>
<dbReference type="InterPro" id="IPR052055">
    <property type="entry name" value="Hepadnavirus_pol/RT"/>
</dbReference>
<proteinExistence type="predicted"/>
<dbReference type="InterPro" id="IPR000477">
    <property type="entry name" value="RT_dom"/>
</dbReference>
<dbReference type="Gene3D" id="3.30.420.10">
    <property type="entry name" value="Ribonuclease H-like superfamily/Ribonuclease H"/>
    <property type="match status" value="1"/>
</dbReference>
<feature type="domain" description="Reverse transcriptase" evidence="1">
    <location>
        <begin position="87"/>
        <end position="271"/>
    </location>
</feature>
<dbReference type="OrthoDB" id="4369127at2759"/>
<comment type="caution">
    <text evidence="2">The sequence shown here is derived from an EMBL/GenBank/DDBJ whole genome shotgun (WGS) entry which is preliminary data.</text>
</comment>
<reference evidence="2 3" key="1">
    <citation type="submission" date="2019-03" db="EMBL/GenBank/DDBJ databases">
        <title>Single cell metagenomics reveals metabolic interactions within the superorganism composed of flagellate Streblomastix strix and complex community of Bacteroidetes bacteria on its surface.</title>
        <authorList>
            <person name="Treitli S.C."/>
            <person name="Kolisko M."/>
            <person name="Husnik F."/>
            <person name="Keeling P."/>
            <person name="Hampl V."/>
        </authorList>
    </citation>
    <scope>NUCLEOTIDE SEQUENCE [LARGE SCALE GENOMIC DNA]</scope>
    <source>
        <strain evidence="2">ST1C</strain>
    </source>
</reference>
<dbReference type="EMBL" id="SNRW01001583">
    <property type="protein sequence ID" value="KAA6395825.1"/>
    <property type="molecule type" value="Genomic_DNA"/>
</dbReference>
<organism evidence="2 3">
    <name type="scientific">Streblomastix strix</name>
    <dbReference type="NCBI Taxonomy" id="222440"/>
    <lineage>
        <taxon>Eukaryota</taxon>
        <taxon>Metamonada</taxon>
        <taxon>Preaxostyla</taxon>
        <taxon>Oxymonadida</taxon>
        <taxon>Streblomastigidae</taxon>
        <taxon>Streblomastix</taxon>
    </lineage>
</organism>
<evidence type="ECO:0000313" key="2">
    <source>
        <dbReference type="EMBL" id="KAA6395825.1"/>
    </source>
</evidence>
<dbReference type="InterPro" id="IPR043502">
    <property type="entry name" value="DNA/RNA_pol_sf"/>
</dbReference>